<evidence type="ECO:0000259" key="5">
    <source>
        <dbReference type="PROSITE" id="PS50931"/>
    </source>
</evidence>
<evidence type="ECO:0000256" key="1">
    <source>
        <dbReference type="ARBA" id="ARBA00009437"/>
    </source>
</evidence>
<dbReference type="Proteomes" id="UP000004728">
    <property type="component" value="Unassembled WGS sequence"/>
</dbReference>
<dbReference type="InterPro" id="IPR005119">
    <property type="entry name" value="LysR_subst-bd"/>
</dbReference>
<dbReference type="STRING" id="983920.Y88_0769"/>
<protein>
    <submittedName>
        <fullName evidence="6">LysR family transcriptional regulator</fullName>
    </submittedName>
</protein>
<evidence type="ECO:0000256" key="4">
    <source>
        <dbReference type="ARBA" id="ARBA00023163"/>
    </source>
</evidence>
<dbReference type="InterPro" id="IPR000847">
    <property type="entry name" value="LysR_HTH_N"/>
</dbReference>
<dbReference type="Gene3D" id="3.40.190.290">
    <property type="match status" value="1"/>
</dbReference>
<proteinExistence type="inferred from homology"/>
<dbReference type="GO" id="GO:0043565">
    <property type="term" value="F:sequence-specific DNA binding"/>
    <property type="evidence" value="ECO:0007669"/>
    <property type="project" value="TreeGrafter"/>
</dbReference>
<evidence type="ECO:0000256" key="3">
    <source>
        <dbReference type="ARBA" id="ARBA00023125"/>
    </source>
</evidence>
<dbReference type="EMBL" id="AEWJ01000041">
    <property type="protein sequence ID" value="EGD58712.1"/>
    <property type="molecule type" value="Genomic_DNA"/>
</dbReference>
<dbReference type="PANTHER" id="PTHR30537:SF31">
    <property type="entry name" value="TRANSCRIPTIONAL REGULATOR, LYSR FAMILY"/>
    <property type="match status" value="1"/>
</dbReference>
<gene>
    <name evidence="6" type="ORF">Y88_0769</name>
</gene>
<dbReference type="RefSeq" id="WP_008066338.1">
    <property type="nucleotide sequence ID" value="NZ_AQWK01000002.1"/>
</dbReference>
<keyword evidence="3" id="KW-0238">DNA-binding</keyword>
<dbReference type="Pfam" id="PF03466">
    <property type="entry name" value="LysR_substrate"/>
    <property type="match status" value="1"/>
</dbReference>
<feature type="domain" description="HTH lysR-type" evidence="5">
    <location>
        <begin position="1"/>
        <end position="58"/>
    </location>
</feature>
<sequence length="310" mass="33563">MNLNDFSYFAAVAQHGGFTAAARATGIDKARLSRCVASLEENLGVRLLNRSTRSISLTDAGQRFYHGCQAVLGSARAAMESIAELQKEPAGIVRIGCSVVLAQNYLAPILPHYLATHPKVTVVVEHGDRWINPLDSDLDLALTTMVEALPGSSLVAREIGRVRRILVTGRTSAGHVFAPDHPDILAHLPLIARIEDMHDGEVRWALTTDDGRDARVAAQPRLVTNDQNVQFEAAASGAGIALLPESVVASALDDGTLVHVLPEWSTPEYSLHLVYPLPRGILPSVRSFIDFLASHLWPIGRRSTHAHHAD</sequence>
<dbReference type="InParanoid" id="F1Z9N0"/>
<dbReference type="PANTHER" id="PTHR30537">
    <property type="entry name" value="HTH-TYPE TRANSCRIPTIONAL REGULATOR"/>
    <property type="match status" value="1"/>
</dbReference>
<keyword evidence="7" id="KW-1185">Reference proteome</keyword>
<organism evidence="6 7">
    <name type="scientific">Novosphingobium nitrogenifigens DSM 19370</name>
    <dbReference type="NCBI Taxonomy" id="983920"/>
    <lineage>
        <taxon>Bacteria</taxon>
        <taxon>Pseudomonadati</taxon>
        <taxon>Pseudomonadota</taxon>
        <taxon>Alphaproteobacteria</taxon>
        <taxon>Sphingomonadales</taxon>
        <taxon>Sphingomonadaceae</taxon>
        <taxon>Novosphingobium</taxon>
    </lineage>
</organism>
<accession>F1Z9N0</accession>
<dbReference type="FunFam" id="1.10.10.10:FF:000001">
    <property type="entry name" value="LysR family transcriptional regulator"/>
    <property type="match status" value="1"/>
</dbReference>
<reference evidence="6 7" key="1">
    <citation type="journal article" date="2012" name="J. Bacteriol.">
        <title>Draft Genome Sequence of Novosphingobium nitrogenifigens Y88T.</title>
        <authorList>
            <person name="Strabala T.J."/>
            <person name="Macdonald L."/>
            <person name="Liu V."/>
            <person name="Smit A.M."/>
        </authorList>
    </citation>
    <scope>NUCLEOTIDE SEQUENCE [LARGE SCALE GENOMIC DNA]</scope>
    <source>
        <strain evidence="6 7">DSM 19370</strain>
    </source>
</reference>
<dbReference type="OrthoDB" id="9786526at2"/>
<dbReference type="Gene3D" id="1.10.10.10">
    <property type="entry name" value="Winged helix-like DNA-binding domain superfamily/Winged helix DNA-binding domain"/>
    <property type="match status" value="1"/>
</dbReference>
<dbReference type="SUPFAM" id="SSF53850">
    <property type="entry name" value="Periplasmic binding protein-like II"/>
    <property type="match status" value="1"/>
</dbReference>
<dbReference type="GO" id="GO:0006351">
    <property type="term" value="P:DNA-templated transcription"/>
    <property type="evidence" value="ECO:0007669"/>
    <property type="project" value="TreeGrafter"/>
</dbReference>
<dbReference type="PROSITE" id="PS50931">
    <property type="entry name" value="HTH_LYSR"/>
    <property type="match status" value="1"/>
</dbReference>
<keyword evidence="2" id="KW-0805">Transcription regulation</keyword>
<dbReference type="InterPro" id="IPR036390">
    <property type="entry name" value="WH_DNA-bd_sf"/>
</dbReference>
<comment type="similarity">
    <text evidence="1">Belongs to the LysR transcriptional regulatory family.</text>
</comment>
<dbReference type="Pfam" id="PF00126">
    <property type="entry name" value="HTH_1"/>
    <property type="match status" value="1"/>
</dbReference>
<keyword evidence="4" id="KW-0804">Transcription</keyword>
<dbReference type="eggNOG" id="COG0583">
    <property type="taxonomic scope" value="Bacteria"/>
</dbReference>
<evidence type="ECO:0000313" key="7">
    <source>
        <dbReference type="Proteomes" id="UP000004728"/>
    </source>
</evidence>
<evidence type="ECO:0000313" key="6">
    <source>
        <dbReference type="EMBL" id="EGD58712.1"/>
    </source>
</evidence>
<dbReference type="AlphaFoldDB" id="F1Z9N0"/>
<dbReference type="InterPro" id="IPR058163">
    <property type="entry name" value="LysR-type_TF_proteobact-type"/>
</dbReference>
<evidence type="ECO:0000256" key="2">
    <source>
        <dbReference type="ARBA" id="ARBA00023015"/>
    </source>
</evidence>
<dbReference type="HOGENOM" id="CLU_039613_16_2_5"/>
<dbReference type="InterPro" id="IPR036388">
    <property type="entry name" value="WH-like_DNA-bd_sf"/>
</dbReference>
<name>F1Z9N0_9SPHN</name>
<dbReference type="GO" id="GO:0003700">
    <property type="term" value="F:DNA-binding transcription factor activity"/>
    <property type="evidence" value="ECO:0007669"/>
    <property type="project" value="InterPro"/>
</dbReference>
<comment type="caution">
    <text evidence="6">The sequence shown here is derived from an EMBL/GenBank/DDBJ whole genome shotgun (WGS) entry which is preliminary data.</text>
</comment>
<dbReference type="SUPFAM" id="SSF46785">
    <property type="entry name" value="Winged helix' DNA-binding domain"/>
    <property type="match status" value="1"/>
</dbReference>